<evidence type="ECO:0000313" key="2">
    <source>
        <dbReference type="EMBL" id="PLW51493.1"/>
    </source>
</evidence>
<name>A0A2N5VNB5_9BASI</name>
<dbReference type="Proteomes" id="UP000235388">
    <property type="component" value="Unassembled WGS sequence"/>
</dbReference>
<keyword evidence="4" id="KW-1185">Reference proteome</keyword>
<dbReference type="InterPro" id="IPR051477">
    <property type="entry name" value="Expansin_CellWall"/>
</dbReference>
<dbReference type="Gene3D" id="2.40.40.10">
    <property type="entry name" value="RlpA-like domain"/>
    <property type="match status" value="1"/>
</dbReference>
<sequence length="290" mass="32024">MHALECALSLVQRLQPANLTGSHLFPPVAPLLCNFQSVNHHQVSNSCSIYILGSAWALQNEPVTHSALEARSAEEGEWIDLSVGVRMKRDEGATSHLQKRSENPTSTTVLLKRSPETGKLVWPSSFSEALTMAKRNVETFKSSLHRRTAAVRKAMKVKITWYNGHDLLYPSCFSESDNWAPTDKSMVAAVTIEWPGKPPCGSFVRIHHHSKSDKNITVRIVDSCAGCDKGSAHLDLTTGAFEKLYDQDVGMVEGLKAQIVPCPAGIDEDWNHHVIARYGPQKTISQKKTS</sequence>
<evidence type="ECO:0000313" key="4">
    <source>
        <dbReference type="Proteomes" id="UP000235388"/>
    </source>
</evidence>
<dbReference type="InterPro" id="IPR036908">
    <property type="entry name" value="RlpA-like_sf"/>
</dbReference>
<accession>A0A2N5VNB5</accession>
<comment type="caution">
    <text evidence="2">The sequence shown here is derived from an EMBL/GenBank/DDBJ whole genome shotgun (WGS) entry which is preliminary data.</text>
</comment>
<reference evidence="4 5" key="1">
    <citation type="submission" date="2017-11" db="EMBL/GenBank/DDBJ databases">
        <title>De novo assembly and phasing of dikaryotic genomes from two isolates of Puccinia coronata f. sp. avenae, the causal agent of oat crown rust.</title>
        <authorList>
            <person name="Miller M.E."/>
            <person name="Zhang Y."/>
            <person name="Omidvar V."/>
            <person name="Sperschneider J."/>
            <person name="Schwessinger B."/>
            <person name="Raley C."/>
            <person name="Palmer J.M."/>
            <person name="Garnica D."/>
            <person name="Upadhyaya N."/>
            <person name="Rathjen J."/>
            <person name="Taylor J.M."/>
            <person name="Park R.F."/>
            <person name="Dodds P.N."/>
            <person name="Hirsch C.D."/>
            <person name="Kianian S.F."/>
            <person name="Figueroa M."/>
        </authorList>
    </citation>
    <scope>NUCLEOTIDE SEQUENCE [LARGE SCALE GENOMIC DNA]</scope>
    <source>
        <strain evidence="3">12NC29</strain>
        <strain evidence="2">12SD80</strain>
    </source>
</reference>
<organism evidence="2 5">
    <name type="scientific">Puccinia coronata f. sp. avenae</name>
    <dbReference type="NCBI Taxonomy" id="200324"/>
    <lineage>
        <taxon>Eukaryota</taxon>
        <taxon>Fungi</taxon>
        <taxon>Dikarya</taxon>
        <taxon>Basidiomycota</taxon>
        <taxon>Pucciniomycotina</taxon>
        <taxon>Pucciniomycetes</taxon>
        <taxon>Pucciniales</taxon>
        <taxon>Pucciniaceae</taxon>
        <taxon>Puccinia</taxon>
    </lineage>
</organism>
<gene>
    <name evidence="3" type="ORF">PCANC_00702</name>
    <name evidence="2" type="ORF">PCASD_00406</name>
</gene>
<dbReference type="Proteomes" id="UP000235392">
    <property type="component" value="Unassembled WGS sequence"/>
</dbReference>
<dbReference type="EMBL" id="PGCJ01000006">
    <property type="protein sequence ID" value="PLW57940.1"/>
    <property type="molecule type" value="Genomic_DNA"/>
</dbReference>
<dbReference type="PANTHER" id="PTHR31836">
    <property type="match status" value="1"/>
</dbReference>
<keyword evidence="1" id="KW-0732">Signal</keyword>
<dbReference type="SUPFAM" id="SSF50685">
    <property type="entry name" value="Barwin-like endoglucanases"/>
    <property type="match status" value="1"/>
</dbReference>
<protein>
    <recommendedName>
        <fullName evidence="6">RlpA-like protein double-psi beta-barrel domain-containing protein</fullName>
    </recommendedName>
</protein>
<evidence type="ECO:0000313" key="3">
    <source>
        <dbReference type="EMBL" id="PLW57940.1"/>
    </source>
</evidence>
<dbReference type="AlphaFoldDB" id="A0A2N5VNB5"/>
<dbReference type="PANTHER" id="PTHR31836:SF22">
    <property type="entry name" value="RLPA-LIKE PROTEIN DOUBLE-PSI BETA-BARREL DOMAIN-CONTAINING PROTEIN"/>
    <property type="match status" value="1"/>
</dbReference>
<dbReference type="STRING" id="200324.A0A2N5VNB5"/>
<evidence type="ECO:0000256" key="1">
    <source>
        <dbReference type="ARBA" id="ARBA00022729"/>
    </source>
</evidence>
<evidence type="ECO:0008006" key="6">
    <source>
        <dbReference type="Google" id="ProtNLM"/>
    </source>
</evidence>
<dbReference type="EMBL" id="PGCI01000005">
    <property type="protein sequence ID" value="PLW51493.1"/>
    <property type="molecule type" value="Genomic_DNA"/>
</dbReference>
<dbReference type="CDD" id="cd22191">
    <property type="entry name" value="DPBB_RlpA_EXP_N-like"/>
    <property type="match status" value="1"/>
</dbReference>
<proteinExistence type="predicted"/>
<dbReference type="OrthoDB" id="406505at2759"/>
<evidence type="ECO:0000313" key="5">
    <source>
        <dbReference type="Proteomes" id="UP000235392"/>
    </source>
</evidence>